<dbReference type="EMBL" id="NMVO01000016">
    <property type="protein sequence ID" value="OYO10696.1"/>
    <property type="molecule type" value="Genomic_DNA"/>
</dbReference>
<accession>A0A4R6LY82</accession>
<protein>
    <submittedName>
        <fullName evidence="2">30S ribosomal protein S13</fullName>
    </submittedName>
</protein>
<dbReference type="InterPro" id="IPR010979">
    <property type="entry name" value="Ribosomal_uS13-like_H2TH"/>
</dbReference>
<dbReference type="NCBIfam" id="NF041260">
    <property type="entry name" value="actino_IHF"/>
    <property type="match status" value="1"/>
</dbReference>
<dbReference type="RefSeq" id="WP_094358634.1">
    <property type="nucleotide sequence ID" value="NZ_NMVK01000016.1"/>
</dbReference>
<feature type="domain" description="Integration host factor-like helix-two turn-helix" evidence="1">
    <location>
        <begin position="32"/>
        <end position="102"/>
    </location>
</feature>
<dbReference type="GO" id="GO:0003676">
    <property type="term" value="F:nucleic acid binding"/>
    <property type="evidence" value="ECO:0007669"/>
    <property type="project" value="InterPro"/>
</dbReference>
<name>A0A255G8G2_9ACTN</name>
<dbReference type="InterPro" id="IPR047806">
    <property type="entry name" value="IHF_actinobact"/>
</dbReference>
<keyword evidence="3" id="KW-1185">Reference proteome</keyword>
<accession>A0A255G8G2</accession>
<dbReference type="Gene3D" id="1.10.8.50">
    <property type="match status" value="1"/>
</dbReference>
<evidence type="ECO:0000313" key="3">
    <source>
        <dbReference type="Proteomes" id="UP000215896"/>
    </source>
</evidence>
<keyword evidence="2" id="KW-0687">Ribonucleoprotein</keyword>
<comment type="caution">
    <text evidence="2">The sequence shown here is derived from an EMBL/GenBank/DDBJ whole genome shotgun (WGS) entry which is preliminary data.</text>
</comment>
<dbReference type="OrthoDB" id="3197442at2"/>
<dbReference type="SUPFAM" id="SSF46946">
    <property type="entry name" value="S13-like H2TH domain"/>
    <property type="match status" value="1"/>
</dbReference>
<sequence length="111" mass="12139">MTIPPLSEEQLQAARRAATAARRRRAEIKAELREGRLTLAEVIELAGGDDVVAHTKVVDVLKSLPRVGEKRAAEVMERLDIATNRRLRGLGPHQIAGLRNEFPGADRGNLG</sequence>
<proteinExistence type="predicted"/>
<organism evidence="2 3">
    <name type="scientific">Enemella evansiae</name>
    <dbReference type="NCBI Taxonomy" id="2016499"/>
    <lineage>
        <taxon>Bacteria</taxon>
        <taxon>Bacillati</taxon>
        <taxon>Actinomycetota</taxon>
        <taxon>Actinomycetes</taxon>
        <taxon>Propionibacteriales</taxon>
        <taxon>Propionibacteriaceae</taxon>
        <taxon>Enemella</taxon>
    </lineage>
</organism>
<dbReference type="InterPro" id="IPR055201">
    <property type="entry name" value="IHF-like_H2TH"/>
</dbReference>
<evidence type="ECO:0000313" key="2">
    <source>
        <dbReference type="EMBL" id="OYO10696.1"/>
    </source>
</evidence>
<dbReference type="GO" id="GO:0005840">
    <property type="term" value="C:ribosome"/>
    <property type="evidence" value="ECO:0007669"/>
    <property type="project" value="UniProtKB-KW"/>
</dbReference>
<evidence type="ECO:0000259" key="1">
    <source>
        <dbReference type="Pfam" id="PF22525"/>
    </source>
</evidence>
<dbReference type="AlphaFoldDB" id="A0A255G8G2"/>
<dbReference type="Proteomes" id="UP000215896">
    <property type="component" value="Unassembled WGS sequence"/>
</dbReference>
<reference evidence="2 3" key="1">
    <citation type="submission" date="2017-07" db="EMBL/GenBank/DDBJ databases">
        <title>Draft whole genome sequences of clinical Proprionibacteriaceae strains.</title>
        <authorList>
            <person name="Bernier A.-M."/>
            <person name="Bernard K."/>
            <person name="Domingo M.-C."/>
        </authorList>
    </citation>
    <scope>NUCLEOTIDE SEQUENCE [LARGE SCALE GENOMIC DNA]</scope>
    <source>
        <strain evidence="2 3">NML 030167</strain>
    </source>
</reference>
<gene>
    <name evidence="2" type="ORF">CGZ94_17065</name>
</gene>
<keyword evidence="2" id="KW-0689">Ribosomal protein</keyword>
<dbReference type="Pfam" id="PF22525">
    <property type="entry name" value="H2TH_5"/>
    <property type="match status" value="1"/>
</dbReference>